<evidence type="ECO:0000313" key="2">
    <source>
        <dbReference type="Proteomes" id="UP000318288"/>
    </source>
</evidence>
<reference evidence="1 2" key="1">
    <citation type="submission" date="2019-02" db="EMBL/GenBank/DDBJ databases">
        <title>Deep-cultivation of Planctomycetes and their phenomic and genomic characterization uncovers novel biology.</title>
        <authorList>
            <person name="Wiegand S."/>
            <person name="Jogler M."/>
            <person name="Boedeker C."/>
            <person name="Pinto D."/>
            <person name="Vollmers J."/>
            <person name="Rivas-Marin E."/>
            <person name="Kohn T."/>
            <person name="Peeters S.H."/>
            <person name="Heuer A."/>
            <person name="Rast P."/>
            <person name="Oberbeckmann S."/>
            <person name="Bunk B."/>
            <person name="Jeske O."/>
            <person name="Meyerdierks A."/>
            <person name="Storesund J.E."/>
            <person name="Kallscheuer N."/>
            <person name="Luecker S."/>
            <person name="Lage O.M."/>
            <person name="Pohl T."/>
            <person name="Merkel B.J."/>
            <person name="Hornburger P."/>
            <person name="Mueller R.-W."/>
            <person name="Bruemmer F."/>
            <person name="Labrenz M."/>
            <person name="Spormann A.M."/>
            <person name="Op Den Camp H."/>
            <person name="Overmann J."/>
            <person name="Amann R."/>
            <person name="Jetten M.S.M."/>
            <person name="Mascher T."/>
            <person name="Medema M.H."/>
            <person name="Devos D.P."/>
            <person name="Kaster A.-K."/>
            <person name="Ovreas L."/>
            <person name="Rohde M."/>
            <person name="Galperin M.Y."/>
            <person name="Jogler C."/>
        </authorList>
    </citation>
    <scope>NUCLEOTIDE SEQUENCE [LARGE SCALE GENOMIC DNA]</scope>
    <source>
        <strain evidence="1 2">Poly51</strain>
    </source>
</reference>
<accession>A0A5C6FE59</accession>
<gene>
    <name evidence="1" type="ORF">Poly51_16600</name>
</gene>
<dbReference type="EMBL" id="SJPW01000002">
    <property type="protein sequence ID" value="TWU58880.1"/>
    <property type="molecule type" value="Genomic_DNA"/>
</dbReference>
<comment type="caution">
    <text evidence="1">The sequence shown here is derived from an EMBL/GenBank/DDBJ whole genome shotgun (WGS) entry which is preliminary data.</text>
</comment>
<protein>
    <submittedName>
        <fullName evidence="1">Uncharacterized protein</fullName>
    </submittedName>
</protein>
<organism evidence="1 2">
    <name type="scientific">Rubripirellula tenax</name>
    <dbReference type="NCBI Taxonomy" id="2528015"/>
    <lineage>
        <taxon>Bacteria</taxon>
        <taxon>Pseudomonadati</taxon>
        <taxon>Planctomycetota</taxon>
        <taxon>Planctomycetia</taxon>
        <taxon>Pirellulales</taxon>
        <taxon>Pirellulaceae</taxon>
        <taxon>Rubripirellula</taxon>
    </lineage>
</organism>
<sequence length="82" mass="9409">MMTCRNCGGKHAMILPPISPRSLLFALQKIDIITNDELKQLDKQWKSFRKEENLDAQGQVVEDRDDIADRSFTCSHTQDKTS</sequence>
<dbReference type="AlphaFoldDB" id="A0A5C6FE59"/>
<keyword evidence="2" id="KW-1185">Reference proteome</keyword>
<evidence type="ECO:0000313" key="1">
    <source>
        <dbReference type="EMBL" id="TWU58880.1"/>
    </source>
</evidence>
<proteinExistence type="predicted"/>
<name>A0A5C6FE59_9BACT</name>
<dbReference type="Proteomes" id="UP000318288">
    <property type="component" value="Unassembled WGS sequence"/>
</dbReference>